<feature type="transmembrane region" description="Helical" evidence="1">
    <location>
        <begin position="30"/>
        <end position="51"/>
    </location>
</feature>
<feature type="transmembrane region" description="Helical" evidence="1">
    <location>
        <begin position="57"/>
        <end position="74"/>
    </location>
</feature>
<proteinExistence type="predicted"/>
<evidence type="ECO:0000313" key="2">
    <source>
        <dbReference type="EMBL" id="EDU61426.1"/>
    </source>
</evidence>
<protein>
    <recommendedName>
        <fullName evidence="4">DUF805 domain-containing protein</fullName>
    </recommendedName>
</protein>
<gene>
    <name evidence="2" type="ORF">PROSTU_00616</name>
</gene>
<dbReference type="Proteomes" id="UP000004506">
    <property type="component" value="Unassembled WGS sequence"/>
</dbReference>
<reference evidence="3" key="2">
    <citation type="submission" date="2008-04" db="EMBL/GenBank/DDBJ databases">
        <title>Draft genome sequence of Providencia stuartii(ATCC 25827).</title>
        <authorList>
            <person name="Sudarsanam P."/>
            <person name="Ley R."/>
            <person name="Guruge J."/>
            <person name="Turnbaugh P.J."/>
            <person name="Mahowald M."/>
            <person name="Liep D."/>
            <person name="Gordon J."/>
        </authorList>
    </citation>
    <scope>NUCLEOTIDE SEQUENCE [LARGE SCALE GENOMIC DNA]</scope>
    <source>
        <strain evidence="3">ATCC 25827</strain>
    </source>
</reference>
<keyword evidence="1" id="KW-0472">Membrane</keyword>
<evidence type="ECO:0008006" key="4">
    <source>
        <dbReference type="Google" id="ProtNLM"/>
    </source>
</evidence>
<dbReference type="PANTHER" id="PTHR34980:SF1">
    <property type="entry name" value="INNER MEMBRANE PROTEIN"/>
    <property type="match status" value="1"/>
</dbReference>
<keyword evidence="1" id="KW-0812">Transmembrane</keyword>
<evidence type="ECO:0000313" key="3">
    <source>
        <dbReference type="Proteomes" id="UP000004506"/>
    </source>
</evidence>
<reference evidence="2 3" key="3">
    <citation type="submission" date="2008-05" db="EMBL/GenBank/DDBJ databases">
        <authorList>
            <person name="Fulton L."/>
            <person name="Clifton S."/>
            <person name="Fulton B."/>
            <person name="Xu J."/>
            <person name="Minx P."/>
            <person name="Pepin K.H."/>
            <person name="Johnson M."/>
            <person name="Thiruvilangam P."/>
            <person name="Bhonagiri V."/>
            <person name="Nash W.E."/>
            <person name="Mardis E.R."/>
            <person name="Wilson R.K."/>
        </authorList>
    </citation>
    <scope>NUCLEOTIDE SEQUENCE [LARGE SCALE GENOMIC DNA]</scope>
    <source>
        <strain evidence="2 3">ATCC 25827</strain>
    </source>
</reference>
<dbReference type="AlphaFoldDB" id="A0AA87CSZ6"/>
<accession>A0AA87CSZ6</accession>
<organism evidence="2 3">
    <name type="scientific">Providencia stuartii ATCC 25827</name>
    <dbReference type="NCBI Taxonomy" id="471874"/>
    <lineage>
        <taxon>Bacteria</taxon>
        <taxon>Pseudomonadati</taxon>
        <taxon>Pseudomonadota</taxon>
        <taxon>Gammaproteobacteria</taxon>
        <taxon>Enterobacterales</taxon>
        <taxon>Morganellaceae</taxon>
        <taxon>Providencia</taxon>
    </lineage>
</organism>
<dbReference type="GO" id="GO:0005886">
    <property type="term" value="C:plasma membrane"/>
    <property type="evidence" value="ECO:0007669"/>
    <property type="project" value="TreeGrafter"/>
</dbReference>
<sequence>MVFNIVSGSGVMTLQQWAFSFKGRIGRRPFWAGIASYFILMTIIVLLQNAFALPETVVIVLLVLLLYPLAAIFTKRLHDRGKPGGWFALVILAFALFSMDVSQLAPVWQWGIGRFLPLLIAMIMLLDCGVFVGMDSENQYGEKTQSVDYLS</sequence>
<feature type="transmembrane region" description="Helical" evidence="1">
    <location>
        <begin position="86"/>
        <end position="109"/>
    </location>
</feature>
<dbReference type="EMBL" id="ABJD02000048">
    <property type="protein sequence ID" value="EDU61426.1"/>
    <property type="molecule type" value="Genomic_DNA"/>
</dbReference>
<dbReference type="Pfam" id="PF05656">
    <property type="entry name" value="DUF805"/>
    <property type="match status" value="1"/>
</dbReference>
<comment type="caution">
    <text evidence="2">The sequence shown here is derived from an EMBL/GenBank/DDBJ whole genome shotgun (WGS) entry which is preliminary data.</text>
</comment>
<evidence type="ECO:0000256" key="1">
    <source>
        <dbReference type="SAM" id="Phobius"/>
    </source>
</evidence>
<name>A0AA87CSZ6_PROST</name>
<keyword evidence="1" id="KW-1133">Transmembrane helix</keyword>
<dbReference type="InterPro" id="IPR008523">
    <property type="entry name" value="DUF805"/>
</dbReference>
<dbReference type="PANTHER" id="PTHR34980">
    <property type="entry name" value="INNER MEMBRANE PROTEIN-RELATED-RELATED"/>
    <property type="match status" value="1"/>
</dbReference>
<reference evidence="3" key="1">
    <citation type="submission" date="2008-04" db="EMBL/GenBank/DDBJ databases">
        <title>Draft genome sequence of Providencia stuartii (ATCC 25827).</title>
        <authorList>
            <person name="Sudarsanam P."/>
            <person name="Ley R."/>
            <person name="Guruge J."/>
            <person name="Turnbaugh P.J."/>
            <person name="Mahowald M."/>
            <person name="Liep D."/>
            <person name="Gordon J."/>
        </authorList>
    </citation>
    <scope>NUCLEOTIDE SEQUENCE [LARGE SCALE GENOMIC DNA]</scope>
    <source>
        <strain evidence="3">ATCC 25827</strain>
    </source>
</reference>
<feature type="transmembrane region" description="Helical" evidence="1">
    <location>
        <begin position="115"/>
        <end position="134"/>
    </location>
</feature>